<protein>
    <submittedName>
        <fullName evidence="2">Uncharacterized protein</fullName>
    </submittedName>
</protein>
<evidence type="ECO:0000313" key="2">
    <source>
        <dbReference type="EMBL" id="ELU43340.1"/>
    </source>
</evidence>
<comment type="caution">
    <text evidence="2">The sequence shown here is derived from an EMBL/GenBank/DDBJ whole genome shotgun (WGS) entry which is preliminary data.</text>
</comment>
<keyword evidence="1" id="KW-1133">Transmembrane helix</keyword>
<evidence type="ECO:0000313" key="3">
    <source>
        <dbReference type="Proteomes" id="UP000011668"/>
    </source>
</evidence>
<dbReference type="AlphaFoldDB" id="L8WZE6"/>
<keyword evidence="1" id="KW-0812">Transmembrane</keyword>
<reference evidence="2 3" key="1">
    <citation type="journal article" date="2013" name="Nat. Commun.">
        <title>The evolution and pathogenic mechanisms of the rice sheath blight pathogen.</title>
        <authorList>
            <person name="Zheng A."/>
            <person name="Lin R."/>
            <person name="Xu L."/>
            <person name="Qin P."/>
            <person name="Tang C."/>
            <person name="Ai P."/>
            <person name="Zhang D."/>
            <person name="Liu Y."/>
            <person name="Sun Z."/>
            <person name="Feng H."/>
            <person name="Wang Y."/>
            <person name="Chen Y."/>
            <person name="Liang X."/>
            <person name="Fu R."/>
            <person name="Li Q."/>
            <person name="Zhang J."/>
            <person name="Yu X."/>
            <person name="Xie Z."/>
            <person name="Ding L."/>
            <person name="Guan P."/>
            <person name="Tang J."/>
            <person name="Liang Y."/>
            <person name="Wang S."/>
            <person name="Deng Q."/>
            <person name="Li S."/>
            <person name="Zhu J."/>
            <person name="Wang L."/>
            <person name="Liu H."/>
            <person name="Li P."/>
        </authorList>
    </citation>
    <scope>NUCLEOTIDE SEQUENCE [LARGE SCALE GENOMIC DNA]</scope>
    <source>
        <strain evidence="3">AG-1 IA</strain>
    </source>
</reference>
<keyword evidence="3" id="KW-1185">Reference proteome</keyword>
<dbReference type="EMBL" id="AFRT01000575">
    <property type="protein sequence ID" value="ELU43340.1"/>
    <property type="molecule type" value="Genomic_DNA"/>
</dbReference>
<feature type="transmembrane region" description="Helical" evidence="1">
    <location>
        <begin position="542"/>
        <end position="568"/>
    </location>
</feature>
<keyword evidence="1" id="KW-0472">Membrane</keyword>
<feature type="transmembrane region" description="Helical" evidence="1">
    <location>
        <begin position="509"/>
        <end position="530"/>
    </location>
</feature>
<dbReference type="STRING" id="983506.L8WZE6"/>
<feature type="transmembrane region" description="Helical" evidence="1">
    <location>
        <begin position="337"/>
        <end position="360"/>
    </location>
</feature>
<dbReference type="OrthoDB" id="196103at2759"/>
<name>L8WZE6_THACA</name>
<gene>
    <name evidence="2" type="ORF">AG1IA_02630</name>
</gene>
<evidence type="ECO:0000256" key="1">
    <source>
        <dbReference type="SAM" id="Phobius"/>
    </source>
</evidence>
<feature type="transmembrane region" description="Helical" evidence="1">
    <location>
        <begin position="472"/>
        <end position="489"/>
    </location>
</feature>
<sequence length="653" mass="70707">MGRTRWSNQKVAIIGGMVHCILQGVLVPLLIDFLASLRLKKGRWPFKLYVAFVNALVLGQTIVQLYDIVDSFDSESRVSRPAVSSVKPPPCIGSTLLYIPLLENLHATCGVRIATFGAMVHCIDSGVVAVCEARPASACLVRYNNVFKTIWQVTWVRPCLKLPLVHSISRIGIGGFTTNPCDHCSNQRLVPRRESLCSFADDHYCRPEIRRGHIRAQLEKSNARSELAPVLTRANDTPTAALAHTEKPEVQRRAHLMGLVQSVELRALKTLQSAIRIFTLHNAVQTRIRKLSRCGGGRIVYGNLMVGTTVKDLDSHSDRPALAPVAGIDGAAKPHGAVMIALAGLLGLLPLNSGAWGIYYNSEARRVGHKGPEDLSMIVGLDTHSLMVAINLVNDQGMWWASCRGASLLKFRPESPVEWGSRSSVPGYYLHHHAMSDIEKRVSRDDHETTSASVDQAPTGVVGIYKNTMTQVVMLGFVCFMGPGLFNALNGLGGGGRVDQTTSANGNAALYSTFAVGAFFAGLAPGSPCLSGQLVLAVLRTYMTMLAGSLFLLALAILGLCAGLLWTAQGSLMLAYPTVAIPMFMADPKTMYRADGSKVTAPRQPSWKTEIMGLWIALRTDPSILLLFPMFLASIPGNSTTTTVPCLTFVLVH</sequence>
<organism evidence="2 3">
    <name type="scientific">Thanatephorus cucumeris (strain AG1-IA)</name>
    <name type="common">Rice sheath blight fungus</name>
    <name type="synonym">Rhizoctonia solani</name>
    <dbReference type="NCBI Taxonomy" id="983506"/>
    <lineage>
        <taxon>Eukaryota</taxon>
        <taxon>Fungi</taxon>
        <taxon>Dikarya</taxon>
        <taxon>Basidiomycota</taxon>
        <taxon>Agaricomycotina</taxon>
        <taxon>Agaricomycetes</taxon>
        <taxon>Cantharellales</taxon>
        <taxon>Ceratobasidiaceae</taxon>
        <taxon>Rhizoctonia</taxon>
        <taxon>Rhizoctonia solani AG-1</taxon>
    </lineage>
</organism>
<dbReference type="HOGENOM" id="CLU_419888_0_0_1"/>
<dbReference type="Proteomes" id="UP000011668">
    <property type="component" value="Unassembled WGS sequence"/>
</dbReference>
<feature type="transmembrane region" description="Helical" evidence="1">
    <location>
        <begin position="12"/>
        <end position="34"/>
    </location>
</feature>
<accession>L8WZE6</accession>
<proteinExistence type="predicted"/>